<dbReference type="NCBIfam" id="NF033205">
    <property type="entry name" value="IPExxxVDY"/>
    <property type="match status" value="1"/>
</dbReference>
<keyword evidence="2" id="KW-1185">Reference proteome</keyword>
<accession>A0A495PVY0</accession>
<dbReference type="AlphaFoldDB" id="A0A495PVY0"/>
<evidence type="ECO:0000313" key="1">
    <source>
        <dbReference type="EMBL" id="RKS55302.1"/>
    </source>
</evidence>
<evidence type="ECO:0008006" key="3">
    <source>
        <dbReference type="Google" id="ProtNLM"/>
    </source>
</evidence>
<name>A0A495PVY0_9FLAO</name>
<sequence length="161" mass="18960">MLSHKLVLDDVEDNYHLLAIHSSLEEFKMAFLLNRNLHLSLRRAPIDVDFNHGEVQALYPLYLFKEPTKYRTYYLFKNKYKGSVKKVVSSGSLFVEEEISTQLTYLIPEYKKVDYFLKIEDDLEEDLIQDLLNAISRIPRVITTYIVDVNQLKSRNNLIVD</sequence>
<proteinExistence type="predicted"/>
<dbReference type="EMBL" id="RBLG01000001">
    <property type="protein sequence ID" value="RKS55302.1"/>
    <property type="molecule type" value="Genomic_DNA"/>
</dbReference>
<gene>
    <name evidence="1" type="ORF">BC962_0261</name>
</gene>
<dbReference type="Proteomes" id="UP000276282">
    <property type="component" value="Unassembled WGS sequence"/>
</dbReference>
<evidence type="ECO:0000313" key="2">
    <source>
        <dbReference type="Proteomes" id="UP000276282"/>
    </source>
</evidence>
<dbReference type="RefSeq" id="WP_121344129.1">
    <property type="nucleotide sequence ID" value="NZ_RBLG01000001.1"/>
</dbReference>
<reference evidence="1 2" key="1">
    <citation type="submission" date="2018-10" db="EMBL/GenBank/DDBJ databases">
        <title>Genomic Encyclopedia of Archaeal and Bacterial Type Strains, Phase II (KMG-II): from individual species to whole genera.</title>
        <authorList>
            <person name="Goeker M."/>
        </authorList>
    </citation>
    <scope>NUCLEOTIDE SEQUENCE [LARGE SCALE GENOMIC DNA]</scope>
    <source>
        <strain evidence="1 2">DSM 19839</strain>
    </source>
</reference>
<dbReference type="InterPro" id="IPR047690">
    <property type="entry name" value="IPExxxVDY_fam"/>
</dbReference>
<dbReference type="OrthoDB" id="676614at2"/>
<organism evidence="1 2">
    <name type="scientific">Gillisia mitskevichiae</name>
    <dbReference type="NCBI Taxonomy" id="270921"/>
    <lineage>
        <taxon>Bacteria</taxon>
        <taxon>Pseudomonadati</taxon>
        <taxon>Bacteroidota</taxon>
        <taxon>Flavobacteriia</taxon>
        <taxon>Flavobacteriales</taxon>
        <taxon>Flavobacteriaceae</taxon>
        <taxon>Gillisia</taxon>
    </lineage>
</organism>
<comment type="caution">
    <text evidence="1">The sequence shown here is derived from an EMBL/GenBank/DDBJ whole genome shotgun (WGS) entry which is preliminary data.</text>
</comment>
<protein>
    <recommendedName>
        <fullName evidence="3">IPExxxVDY family protein</fullName>
    </recommendedName>
</protein>